<evidence type="ECO:0000313" key="2">
    <source>
        <dbReference type="Ensembl" id="ENSECAP00000072506.1"/>
    </source>
</evidence>
<feature type="region of interest" description="Disordered" evidence="1">
    <location>
        <begin position="92"/>
        <end position="111"/>
    </location>
</feature>
<dbReference type="AlphaFoldDB" id="A0A9L0S8N3"/>
<dbReference type="Proteomes" id="UP000002281">
    <property type="component" value="Chromosome 25"/>
</dbReference>
<feature type="region of interest" description="Disordered" evidence="1">
    <location>
        <begin position="173"/>
        <end position="238"/>
    </location>
</feature>
<gene>
    <name evidence="2" type="primary">CYSRT1</name>
</gene>
<protein>
    <submittedName>
        <fullName evidence="2">Cysteine rich tail 1</fullName>
    </submittedName>
</protein>
<feature type="compositionally biased region" description="Gly residues" evidence="1">
    <location>
        <begin position="60"/>
        <end position="70"/>
    </location>
</feature>
<sequence length="282" mass="28840">EKEEGAEEGEGGGGRGVWGAALGWRSGPGAHPGSPAAEDGEGAWGGLPLQPRSAVPGPGHPGRQGLGGPHGSRTGRPGKAVSLSPGCGWTPAAGSAATGAERPGPGRSCRREKAAAGGSAHRHWDLAQRTRGQTAAIATSGRAMDPHEMVVKNPYSHISIPRAHLRPDLEQQLEVAPSSESQPLPVGSCTPEPTRLLQPTEEALGPKGAKGAKGAAPVQGQQAWQQPGNPYGSEQRPAGLTYAGLPPVGRGDDIAHHCCCCPCCSCCHCPRFCRCHSCCVVS</sequence>
<keyword evidence="3" id="KW-1185">Reference proteome</keyword>
<evidence type="ECO:0000313" key="3">
    <source>
        <dbReference type="Proteomes" id="UP000002281"/>
    </source>
</evidence>
<dbReference type="Ensembl" id="ENSECAT00000084436.1">
    <property type="protein sequence ID" value="ENSECAP00000072506.1"/>
    <property type="gene ID" value="ENSECAG00000003725.3"/>
</dbReference>
<dbReference type="Pfam" id="PF10631">
    <property type="entry name" value="DUF2477"/>
    <property type="match status" value="1"/>
</dbReference>
<feature type="region of interest" description="Disordered" evidence="1">
    <location>
        <begin position="1"/>
        <end position="81"/>
    </location>
</feature>
<organism evidence="2 3">
    <name type="scientific">Equus caballus</name>
    <name type="common">Horse</name>
    <dbReference type="NCBI Taxonomy" id="9796"/>
    <lineage>
        <taxon>Eukaryota</taxon>
        <taxon>Metazoa</taxon>
        <taxon>Chordata</taxon>
        <taxon>Craniata</taxon>
        <taxon>Vertebrata</taxon>
        <taxon>Euteleostomi</taxon>
        <taxon>Mammalia</taxon>
        <taxon>Eutheria</taxon>
        <taxon>Laurasiatheria</taxon>
        <taxon>Perissodactyla</taxon>
        <taxon>Equidae</taxon>
        <taxon>Equus</taxon>
    </lineage>
</organism>
<reference evidence="2" key="2">
    <citation type="submission" date="2025-08" db="UniProtKB">
        <authorList>
            <consortium name="Ensembl"/>
        </authorList>
    </citation>
    <scope>IDENTIFICATION</scope>
    <source>
        <strain evidence="2">Thoroughbred</strain>
    </source>
</reference>
<feature type="compositionally biased region" description="Acidic residues" evidence="1">
    <location>
        <begin position="1"/>
        <end position="10"/>
    </location>
</feature>
<evidence type="ECO:0000256" key="1">
    <source>
        <dbReference type="SAM" id="MobiDB-lite"/>
    </source>
</evidence>
<dbReference type="PANTHER" id="PTHR37879">
    <property type="entry name" value="CYSTEINE-RICH TAIL PROTEIN 1"/>
    <property type="match status" value="1"/>
</dbReference>
<dbReference type="GeneTree" id="ENSGT00390000003233"/>
<proteinExistence type="predicted"/>
<reference evidence="2 3" key="1">
    <citation type="journal article" date="2009" name="Science">
        <title>Genome sequence, comparative analysis, and population genetics of the domestic horse.</title>
        <authorList>
            <consortium name="Broad Institute Genome Sequencing Platform"/>
            <consortium name="Broad Institute Whole Genome Assembly Team"/>
            <person name="Wade C.M."/>
            <person name="Giulotto E."/>
            <person name="Sigurdsson S."/>
            <person name="Zoli M."/>
            <person name="Gnerre S."/>
            <person name="Imsland F."/>
            <person name="Lear T.L."/>
            <person name="Adelson D.L."/>
            <person name="Bailey E."/>
            <person name="Bellone R.R."/>
            <person name="Bloecker H."/>
            <person name="Distl O."/>
            <person name="Edgar R.C."/>
            <person name="Garber M."/>
            <person name="Leeb T."/>
            <person name="Mauceli E."/>
            <person name="MacLeod J.N."/>
            <person name="Penedo M.C.T."/>
            <person name="Raison J.M."/>
            <person name="Sharpe T."/>
            <person name="Vogel J."/>
            <person name="Andersson L."/>
            <person name="Antczak D.F."/>
            <person name="Biagi T."/>
            <person name="Binns M.M."/>
            <person name="Chowdhary B.P."/>
            <person name="Coleman S.J."/>
            <person name="Della Valle G."/>
            <person name="Fryc S."/>
            <person name="Guerin G."/>
            <person name="Hasegawa T."/>
            <person name="Hill E.W."/>
            <person name="Jurka J."/>
            <person name="Kiialainen A."/>
            <person name="Lindgren G."/>
            <person name="Liu J."/>
            <person name="Magnani E."/>
            <person name="Mickelson J.R."/>
            <person name="Murray J."/>
            <person name="Nergadze S.G."/>
            <person name="Onofrio R."/>
            <person name="Pedroni S."/>
            <person name="Piras M.F."/>
            <person name="Raudsepp T."/>
            <person name="Rocchi M."/>
            <person name="Roeed K.H."/>
            <person name="Ryder O.A."/>
            <person name="Searle S."/>
            <person name="Skow L."/>
            <person name="Swinburne J.E."/>
            <person name="Syvaenen A.C."/>
            <person name="Tozaki T."/>
            <person name="Valberg S.J."/>
            <person name="Vaudin M."/>
            <person name="White J.R."/>
            <person name="Zody M.C."/>
            <person name="Lander E.S."/>
            <person name="Lindblad-Toh K."/>
        </authorList>
    </citation>
    <scope>NUCLEOTIDE SEQUENCE [LARGE SCALE GENOMIC DNA]</scope>
    <source>
        <strain evidence="2 3">Thoroughbred</strain>
    </source>
</reference>
<name>A0A9L0S8N3_HORSE</name>
<dbReference type="InterPro" id="IPR018904">
    <property type="entry name" value="UPF0574"/>
</dbReference>
<feature type="compositionally biased region" description="Low complexity" evidence="1">
    <location>
        <begin position="205"/>
        <end position="223"/>
    </location>
</feature>
<dbReference type="PANTHER" id="PTHR37879:SF1">
    <property type="entry name" value="CYSTEINE-RICH TAIL PROTEIN 1"/>
    <property type="match status" value="1"/>
</dbReference>
<accession>A0A9L0S8N3</accession>
<reference evidence="2" key="3">
    <citation type="submission" date="2025-09" db="UniProtKB">
        <authorList>
            <consortium name="Ensembl"/>
        </authorList>
    </citation>
    <scope>IDENTIFICATION</scope>
    <source>
        <strain evidence="2">Thoroughbred</strain>
    </source>
</reference>